<proteinExistence type="predicted"/>
<name>A0ABD2B8I6_VESSQ</name>
<evidence type="ECO:0000313" key="3">
    <source>
        <dbReference type="Proteomes" id="UP001607302"/>
    </source>
</evidence>
<dbReference type="EMBL" id="JAUDFV010000132">
    <property type="protein sequence ID" value="KAL2729049.1"/>
    <property type="molecule type" value="Genomic_DNA"/>
</dbReference>
<protein>
    <submittedName>
        <fullName evidence="2">Uncharacterized protein</fullName>
    </submittedName>
</protein>
<comment type="caution">
    <text evidence="2">The sequence shown here is derived from an EMBL/GenBank/DDBJ whole genome shotgun (WGS) entry which is preliminary data.</text>
</comment>
<keyword evidence="3" id="KW-1185">Reference proteome</keyword>
<feature type="region of interest" description="Disordered" evidence="1">
    <location>
        <begin position="122"/>
        <end position="154"/>
    </location>
</feature>
<organism evidence="2 3">
    <name type="scientific">Vespula squamosa</name>
    <name type="common">Southern yellow jacket</name>
    <name type="synonym">Wasp</name>
    <dbReference type="NCBI Taxonomy" id="30214"/>
    <lineage>
        <taxon>Eukaryota</taxon>
        <taxon>Metazoa</taxon>
        <taxon>Ecdysozoa</taxon>
        <taxon>Arthropoda</taxon>
        <taxon>Hexapoda</taxon>
        <taxon>Insecta</taxon>
        <taxon>Pterygota</taxon>
        <taxon>Neoptera</taxon>
        <taxon>Endopterygota</taxon>
        <taxon>Hymenoptera</taxon>
        <taxon>Apocrita</taxon>
        <taxon>Aculeata</taxon>
        <taxon>Vespoidea</taxon>
        <taxon>Vespidae</taxon>
        <taxon>Vespinae</taxon>
        <taxon>Vespula</taxon>
    </lineage>
</organism>
<evidence type="ECO:0000256" key="1">
    <source>
        <dbReference type="SAM" id="MobiDB-lite"/>
    </source>
</evidence>
<sequence>MDRALVARRIAESCNGPLVPVFSALTSACLSSSANYEIAPCEFSNFYGVRRRDFGWISAPATVLSTVLLTSSHRVVPSSCGNVLFEDADWHQFLWEITGAPYRHRFSRRWFLTWEPIGKQQDEHLQQKRETERTNGRVCDEDKETWTRTSSTSR</sequence>
<accession>A0ABD2B8I6</accession>
<feature type="compositionally biased region" description="Basic and acidic residues" evidence="1">
    <location>
        <begin position="122"/>
        <end position="146"/>
    </location>
</feature>
<dbReference type="AlphaFoldDB" id="A0ABD2B8I6"/>
<gene>
    <name evidence="2" type="ORF">V1478_006681</name>
</gene>
<dbReference type="Proteomes" id="UP001607302">
    <property type="component" value="Unassembled WGS sequence"/>
</dbReference>
<evidence type="ECO:0000313" key="2">
    <source>
        <dbReference type="EMBL" id="KAL2729049.1"/>
    </source>
</evidence>
<dbReference type="PROSITE" id="PS51257">
    <property type="entry name" value="PROKAR_LIPOPROTEIN"/>
    <property type="match status" value="1"/>
</dbReference>
<reference evidence="2 3" key="1">
    <citation type="journal article" date="2024" name="Ann. Entomol. Soc. Am.">
        <title>Genomic analyses of the southern and eastern yellowjacket wasps (Hymenoptera: Vespidae) reveal evolutionary signatures of social life.</title>
        <authorList>
            <person name="Catto M.A."/>
            <person name="Caine P.B."/>
            <person name="Orr S.E."/>
            <person name="Hunt B.G."/>
            <person name="Goodisman M.A.D."/>
        </authorList>
    </citation>
    <scope>NUCLEOTIDE SEQUENCE [LARGE SCALE GENOMIC DNA]</scope>
    <source>
        <strain evidence="2">233</strain>
        <tissue evidence="2">Head and thorax</tissue>
    </source>
</reference>